<dbReference type="GO" id="GO:0005739">
    <property type="term" value="C:mitochondrion"/>
    <property type="evidence" value="ECO:0007669"/>
    <property type="project" value="UniProtKB-ARBA"/>
</dbReference>
<dbReference type="EMBL" id="CP119894">
    <property type="protein sequence ID" value="WFD26523.1"/>
    <property type="molecule type" value="Genomic_DNA"/>
</dbReference>
<name>A0AAF0ELG2_9BASI</name>
<organism evidence="4 5">
    <name type="scientific">Malassezia nana</name>
    <dbReference type="NCBI Taxonomy" id="180528"/>
    <lineage>
        <taxon>Eukaryota</taxon>
        <taxon>Fungi</taxon>
        <taxon>Dikarya</taxon>
        <taxon>Basidiomycota</taxon>
        <taxon>Ustilaginomycotina</taxon>
        <taxon>Malasseziomycetes</taxon>
        <taxon>Malasseziales</taxon>
        <taxon>Malasseziaceae</taxon>
        <taxon>Malassezia</taxon>
    </lineage>
</organism>
<feature type="domain" description="DUF155" evidence="3">
    <location>
        <begin position="410"/>
        <end position="599"/>
    </location>
</feature>
<evidence type="ECO:0000313" key="4">
    <source>
        <dbReference type="EMBL" id="WFD26523.1"/>
    </source>
</evidence>
<dbReference type="InterPro" id="IPR003734">
    <property type="entry name" value="DUF155"/>
</dbReference>
<dbReference type="Pfam" id="PF02582">
    <property type="entry name" value="DUF155"/>
    <property type="match status" value="1"/>
</dbReference>
<dbReference type="PANTHER" id="PTHR16255:SF15">
    <property type="entry name" value="SPORULATION PROTEIN RMD1"/>
    <property type="match status" value="1"/>
</dbReference>
<evidence type="ECO:0000259" key="3">
    <source>
        <dbReference type="Pfam" id="PF02582"/>
    </source>
</evidence>
<reference evidence="4" key="1">
    <citation type="submission" date="2023-03" db="EMBL/GenBank/DDBJ databases">
        <title>Mating type loci evolution in Malassezia.</title>
        <authorList>
            <person name="Coelho M.A."/>
        </authorList>
    </citation>
    <scope>NUCLEOTIDE SEQUENCE</scope>
    <source>
        <strain evidence="4">CBS 9557</strain>
    </source>
</reference>
<feature type="region of interest" description="Disordered" evidence="2">
    <location>
        <begin position="153"/>
        <end position="186"/>
    </location>
</feature>
<proteinExistence type="inferred from homology"/>
<evidence type="ECO:0000313" key="5">
    <source>
        <dbReference type="Proteomes" id="UP001213623"/>
    </source>
</evidence>
<accession>A0AAF0ELG2</accession>
<comment type="similarity">
    <text evidence="1">Belongs to the RMD1/sif2 family.</text>
</comment>
<evidence type="ECO:0000256" key="2">
    <source>
        <dbReference type="SAM" id="MobiDB-lite"/>
    </source>
</evidence>
<dbReference type="AlphaFoldDB" id="A0AAF0ELG2"/>
<dbReference type="Proteomes" id="UP001213623">
    <property type="component" value="Chromosome 3"/>
</dbReference>
<evidence type="ECO:0000256" key="1">
    <source>
        <dbReference type="ARBA" id="ARBA00008306"/>
    </source>
</evidence>
<dbReference type="PANTHER" id="PTHR16255">
    <property type="entry name" value="REQUIRED FOR MEIOTIC NUCLEAR DIVISION PROTEIN 1 HOMOLOG"/>
    <property type="match status" value="1"/>
</dbReference>
<sequence length="664" mass="74966">MLDYSLPDESDNGNAEYKYYIQPASTDRFDRLVTQLRWRLNEGDGSCLYELGVLDDGTVEGISMSRMRESLSYLCAMAQTLGAQVTLRRLLYRQGASLHAIQGQEEARTELQLDQGLPHPSILQSTPHSDMLRIDLVPWTPQSVASALHSRMTDPGIIGHESGTSLNQDTPSATVASATNTQPPQRRTLRLARFEAAIREGAGSTKGAVKHKILPDEPSPISQVEADEGEQHPDLEWDDDADMDSENMAGLHHIPEGNMRRDALRLTRKARSRLPRVTAYSTATSYKLPELIRWLQTRTSSHDTNVLRFDECVYTTYTYQHVDEARGLPSTAPWILQQGRAPFRWEGATPSTGDLLGIPELCNESTASSEHGLQTISEEGEEEGTRRAAATTMPRSAVTRAYKDMYMPEVFFMEYGTVVIWGMSQTEEKRLLREIRRFEVERLAAEDIESEDLNWYLADYSRIYNDVITLRRGSSYMTKLSLSHALAQSTKISFFESVIETTIDTTKDIPRSIAESGKVGMPPMDIMKHIGHVCDAITNLQLFILRMNIHLVGSVVDSPEIFWSQPDLGKRVHCLTCAEPLYAAARSYLEIQPRIDLLNIRVEVLQDMLQLLKDQVTSSHSEWLEIIVIILIVLEYVRATHKQNYSRRCDEYVLTCLATDTQCS</sequence>
<protein>
    <submittedName>
        <fullName evidence="4">Sporulation protein rmd1</fullName>
    </submittedName>
</protein>
<dbReference type="InterPro" id="IPR051624">
    <property type="entry name" value="RMD1/Sad1-interacting"/>
</dbReference>
<gene>
    <name evidence="4" type="primary">RMD1</name>
    <name evidence="4" type="ORF">MNAN1_001506</name>
</gene>
<feature type="compositionally biased region" description="Polar residues" evidence="2">
    <location>
        <begin position="162"/>
        <end position="185"/>
    </location>
</feature>
<feature type="region of interest" description="Disordered" evidence="2">
    <location>
        <begin position="202"/>
        <end position="235"/>
    </location>
</feature>
<keyword evidence="5" id="KW-1185">Reference proteome</keyword>